<dbReference type="SUPFAM" id="SSF47370">
    <property type="entry name" value="Bromodomain"/>
    <property type="match status" value="3"/>
</dbReference>
<dbReference type="EMBL" id="JANBOJ010000238">
    <property type="protein sequence ID" value="KAJ1720646.1"/>
    <property type="molecule type" value="Genomic_DNA"/>
</dbReference>
<organism evidence="5 6">
    <name type="scientific">Coemansia erecta</name>
    <dbReference type="NCBI Taxonomy" id="147472"/>
    <lineage>
        <taxon>Eukaryota</taxon>
        <taxon>Fungi</taxon>
        <taxon>Fungi incertae sedis</taxon>
        <taxon>Zoopagomycota</taxon>
        <taxon>Kickxellomycotina</taxon>
        <taxon>Kickxellomycetes</taxon>
        <taxon>Kickxellales</taxon>
        <taxon>Kickxellaceae</taxon>
        <taxon>Coemansia</taxon>
    </lineage>
</organism>
<reference evidence="5" key="1">
    <citation type="submission" date="2022-07" db="EMBL/GenBank/DDBJ databases">
        <title>Phylogenomic reconstructions and comparative analyses of Kickxellomycotina fungi.</title>
        <authorList>
            <person name="Reynolds N.K."/>
            <person name="Stajich J.E."/>
            <person name="Barry K."/>
            <person name="Grigoriev I.V."/>
            <person name="Crous P."/>
            <person name="Smith M.E."/>
        </authorList>
    </citation>
    <scope>NUCLEOTIDE SEQUENCE</scope>
    <source>
        <strain evidence="5">NBRC 32514</strain>
    </source>
</reference>
<evidence type="ECO:0000256" key="3">
    <source>
        <dbReference type="SAM" id="MobiDB-lite"/>
    </source>
</evidence>
<feature type="domain" description="Bromo" evidence="4">
    <location>
        <begin position="293"/>
        <end position="365"/>
    </location>
</feature>
<dbReference type="GO" id="GO:0006338">
    <property type="term" value="P:chromatin remodeling"/>
    <property type="evidence" value="ECO:0007669"/>
    <property type="project" value="TreeGrafter"/>
</dbReference>
<sequence length="517" mass="57205">HHVVHASAPRVSSPLASSLPDSSSRWSPQYIHDSDDHQATPPPPLPAKKPQKPSSSSQSHAQSVGKVLQRILRKLIKHPSAFPFLRPVDVALDGCPTYYDVIKRPMDLGTIKRQLDSRRYYVDDPKAFERDVRLMLDNCYAFNPPGTLVYGLGQDVETAFENEWRKAGFAAIPDAQLAVVSSEGAAAAAAAVAAAAADDDGKEEEERKRKSAAKQGKEASKRAKKQGEDAKKKAVAKKPPTASIIDDPDAIIEYLDAASRPPPPAAPSASASSLAAQTASWRALCNRVLLHLQAQPSALEFMAPVDPIRQGVPTYFDVIKQPMDMGTVRKKLDRSQYSTPREFLTDLQLILSNCFLFNSPDTYVYSQGKTLQALLESTWLRQTGHPVDHEPVECNAPDIPLVDKALERARGVLNKIKRDDHSWPFLKPVDPVALGIPTYFDIVRNPMDMSTVQKKLGKKAYFSAADFVADLLLVFDDCFLFNPPDTPVHESGKKLYDTTAKLLEQDGWDRWFRMNAQ</sequence>
<protein>
    <recommendedName>
        <fullName evidence="4">Bromo domain-containing protein</fullName>
    </recommendedName>
</protein>
<dbReference type="InterPro" id="IPR018359">
    <property type="entry name" value="Bromodomain_CS"/>
</dbReference>
<dbReference type="PRINTS" id="PR00503">
    <property type="entry name" value="BROMODOMAIN"/>
</dbReference>
<dbReference type="Pfam" id="PF00439">
    <property type="entry name" value="Bromodomain"/>
    <property type="match status" value="3"/>
</dbReference>
<dbReference type="PROSITE" id="PS50014">
    <property type="entry name" value="BROMODOMAIN_2"/>
    <property type="match status" value="3"/>
</dbReference>
<dbReference type="PANTHER" id="PTHR22880:SF225">
    <property type="entry name" value="BROMODOMAIN-CONTAINING PROTEIN BET-1-RELATED"/>
    <property type="match status" value="1"/>
</dbReference>
<evidence type="ECO:0000256" key="2">
    <source>
        <dbReference type="PROSITE-ProRule" id="PRU00035"/>
    </source>
</evidence>
<feature type="compositionally biased region" description="Low complexity" evidence="3">
    <location>
        <begin position="52"/>
        <end position="63"/>
    </location>
</feature>
<comment type="caution">
    <text evidence="5">The sequence shown here is derived from an EMBL/GenBank/DDBJ whole genome shotgun (WGS) entry which is preliminary data.</text>
</comment>
<dbReference type="GO" id="GO:0005634">
    <property type="term" value="C:nucleus"/>
    <property type="evidence" value="ECO:0007669"/>
    <property type="project" value="TreeGrafter"/>
</dbReference>
<dbReference type="Gene3D" id="1.20.920.10">
    <property type="entry name" value="Bromodomain-like"/>
    <property type="match status" value="3"/>
</dbReference>
<dbReference type="InterPro" id="IPR050935">
    <property type="entry name" value="Bromo_chromatin_reader"/>
</dbReference>
<evidence type="ECO:0000313" key="6">
    <source>
        <dbReference type="Proteomes" id="UP001149813"/>
    </source>
</evidence>
<feature type="domain" description="Bromo" evidence="4">
    <location>
        <begin position="76"/>
        <end position="150"/>
    </location>
</feature>
<dbReference type="InterPro" id="IPR036427">
    <property type="entry name" value="Bromodomain-like_sf"/>
</dbReference>
<feature type="region of interest" description="Disordered" evidence="3">
    <location>
        <begin position="196"/>
        <end position="243"/>
    </location>
</feature>
<feature type="non-terminal residue" evidence="5">
    <location>
        <position position="1"/>
    </location>
</feature>
<dbReference type="AlphaFoldDB" id="A0A9W7XTR6"/>
<keyword evidence="6" id="KW-1185">Reference proteome</keyword>
<dbReference type="PANTHER" id="PTHR22880">
    <property type="entry name" value="FALZ-RELATED BROMODOMAIN-CONTAINING PROTEINS"/>
    <property type="match status" value="1"/>
</dbReference>
<gene>
    <name evidence="5" type="ORF">LPJ53_004754</name>
</gene>
<dbReference type="GO" id="GO:0006355">
    <property type="term" value="P:regulation of DNA-templated transcription"/>
    <property type="evidence" value="ECO:0007669"/>
    <property type="project" value="TreeGrafter"/>
</dbReference>
<feature type="compositionally biased region" description="Low complexity" evidence="3">
    <location>
        <begin position="12"/>
        <end position="28"/>
    </location>
</feature>
<evidence type="ECO:0000313" key="5">
    <source>
        <dbReference type="EMBL" id="KAJ1720646.1"/>
    </source>
</evidence>
<dbReference type="Proteomes" id="UP001149813">
    <property type="component" value="Unassembled WGS sequence"/>
</dbReference>
<keyword evidence="1 2" id="KW-0103">Bromodomain</keyword>
<dbReference type="SMART" id="SM00297">
    <property type="entry name" value="BROMO"/>
    <property type="match status" value="3"/>
</dbReference>
<dbReference type="InterPro" id="IPR001487">
    <property type="entry name" value="Bromodomain"/>
</dbReference>
<evidence type="ECO:0000259" key="4">
    <source>
        <dbReference type="PROSITE" id="PS50014"/>
    </source>
</evidence>
<feature type="domain" description="Bromo" evidence="4">
    <location>
        <begin position="417"/>
        <end position="489"/>
    </location>
</feature>
<evidence type="ECO:0000256" key="1">
    <source>
        <dbReference type="ARBA" id="ARBA00023117"/>
    </source>
</evidence>
<accession>A0A9W7XTR6</accession>
<dbReference type="OrthoDB" id="21449at2759"/>
<proteinExistence type="predicted"/>
<name>A0A9W7XTR6_9FUNG</name>
<feature type="region of interest" description="Disordered" evidence="3">
    <location>
        <begin position="1"/>
        <end position="63"/>
    </location>
</feature>
<dbReference type="PROSITE" id="PS00633">
    <property type="entry name" value="BROMODOMAIN_1"/>
    <property type="match status" value="2"/>
</dbReference>
<feature type="compositionally biased region" description="Basic and acidic residues" evidence="3">
    <location>
        <begin position="215"/>
        <end position="232"/>
    </location>
</feature>
<dbReference type="GO" id="GO:0000785">
    <property type="term" value="C:chromatin"/>
    <property type="evidence" value="ECO:0007669"/>
    <property type="project" value="TreeGrafter"/>
</dbReference>